<protein>
    <submittedName>
        <fullName evidence="3">AE_Prim_S_like domain containing protein</fullName>
    </submittedName>
</protein>
<proteinExistence type="predicted"/>
<dbReference type="CDD" id="cd00525">
    <property type="entry name" value="AE_Prim_S_like"/>
    <property type="match status" value="1"/>
</dbReference>
<dbReference type="EMBL" id="LR796571">
    <property type="protein sequence ID" value="CAB4151276.1"/>
    <property type="molecule type" value="Genomic_DNA"/>
</dbReference>
<dbReference type="Pfam" id="PF22548">
    <property type="entry name" value="AEP-TOTE"/>
    <property type="match status" value="1"/>
</dbReference>
<dbReference type="EMBL" id="LR798393">
    <property type="protein sequence ID" value="CAB5228755.1"/>
    <property type="molecule type" value="Genomic_DNA"/>
</dbReference>
<feature type="domain" description="TOTE conflict system primase" evidence="1">
    <location>
        <begin position="32"/>
        <end position="156"/>
    </location>
</feature>
<evidence type="ECO:0000313" key="3">
    <source>
        <dbReference type="EMBL" id="CAB4184228.1"/>
    </source>
</evidence>
<gene>
    <name evidence="3" type="ORF">UFOVP1099_45</name>
    <name evidence="4" type="ORF">UFOVP1460_50</name>
    <name evidence="5" type="ORF">UFOVP1548_31</name>
    <name evidence="2" type="ORF">UFOVP582_9</name>
</gene>
<name>A0A6J5QTK8_9CAUD</name>
<dbReference type="EMBL" id="LR797057">
    <property type="protein sequence ID" value="CAB4184228.1"/>
    <property type="molecule type" value="Genomic_DNA"/>
</dbReference>
<evidence type="ECO:0000313" key="2">
    <source>
        <dbReference type="EMBL" id="CAB4151276.1"/>
    </source>
</evidence>
<dbReference type="EMBL" id="LR797403">
    <property type="protein sequence ID" value="CAB4214606.1"/>
    <property type="molecule type" value="Genomic_DNA"/>
</dbReference>
<accession>A0A6J5QTK8</accession>
<organism evidence="3">
    <name type="scientific">uncultured Caudovirales phage</name>
    <dbReference type="NCBI Taxonomy" id="2100421"/>
    <lineage>
        <taxon>Viruses</taxon>
        <taxon>Duplodnaviria</taxon>
        <taxon>Heunggongvirae</taxon>
        <taxon>Uroviricota</taxon>
        <taxon>Caudoviricetes</taxon>
        <taxon>Peduoviridae</taxon>
        <taxon>Maltschvirus</taxon>
        <taxon>Maltschvirus maltsch</taxon>
    </lineage>
</organism>
<dbReference type="InterPro" id="IPR054347">
    <property type="entry name" value="TOTE_primase"/>
</dbReference>
<sequence>MIPNYLLKDFVTLFAGRDDVYGSDSGGCVKERLTEDVFQQHFNGTAPIGIYPVVPLNSNYYVGWGCVDFDTAEAKGHAIALHDALAEVNIKSWIERSRSKGYHVWVFAQQPVLATTMRNMLLVASQVANTPTTEVNPKQTTLGVGSYGNYVRLPYANIDDRYTDKQRMIYRERINDWQLPLTPALLLDFVRTAIDTRVSVEILESIAGMYSPPVKSTLSLEGIQYDASLDEAMQVLSPLGKVIWRDGPLAGKDRSSTLAKLGHESVRSGLNPSQTKIVLKTADRRWGKYHMRTNGEDEIDKLVVRVHS</sequence>
<evidence type="ECO:0000313" key="5">
    <source>
        <dbReference type="EMBL" id="CAB5228755.1"/>
    </source>
</evidence>
<reference evidence="3" key="1">
    <citation type="submission" date="2020-05" db="EMBL/GenBank/DDBJ databases">
        <authorList>
            <person name="Chiriac C."/>
            <person name="Salcher M."/>
            <person name="Ghai R."/>
            <person name="Kavagutti S V."/>
        </authorList>
    </citation>
    <scope>NUCLEOTIDE SEQUENCE</scope>
</reference>
<evidence type="ECO:0000259" key="1">
    <source>
        <dbReference type="Pfam" id="PF22548"/>
    </source>
</evidence>
<evidence type="ECO:0000313" key="4">
    <source>
        <dbReference type="EMBL" id="CAB4214606.1"/>
    </source>
</evidence>